<organism evidence="1">
    <name type="scientific">Arundo donax</name>
    <name type="common">Giant reed</name>
    <name type="synonym">Donax arundinaceus</name>
    <dbReference type="NCBI Taxonomy" id="35708"/>
    <lineage>
        <taxon>Eukaryota</taxon>
        <taxon>Viridiplantae</taxon>
        <taxon>Streptophyta</taxon>
        <taxon>Embryophyta</taxon>
        <taxon>Tracheophyta</taxon>
        <taxon>Spermatophyta</taxon>
        <taxon>Magnoliopsida</taxon>
        <taxon>Liliopsida</taxon>
        <taxon>Poales</taxon>
        <taxon>Poaceae</taxon>
        <taxon>PACMAD clade</taxon>
        <taxon>Arundinoideae</taxon>
        <taxon>Arundineae</taxon>
        <taxon>Arundo</taxon>
    </lineage>
</organism>
<dbReference type="AlphaFoldDB" id="A0A0A8Z5E5"/>
<reference evidence="1" key="2">
    <citation type="journal article" date="2015" name="Data Brief">
        <title>Shoot transcriptome of the giant reed, Arundo donax.</title>
        <authorList>
            <person name="Barrero R.A."/>
            <person name="Guerrero F.D."/>
            <person name="Moolhuijzen P."/>
            <person name="Goolsby J.A."/>
            <person name="Tidwell J."/>
            <person name="Bellgard S.E."/>
            <person name="Bellgard M.I."/>
        </authorList>
    </citation>
    <scope>NUCLEOTIDE SEQUENCE</scope>
    <source>
        <tissue evidence="1">Shoot tissue taken approximately 20 cm above the soil surface</tissue>
    </source>
</reference>
<accession>A0A0A8Z5E5</accession>
<proteinExistence type="predicted"/>
<reference evidence="1" key="1">
    <citation type="submission" date="2014-09" db="EMBL/GenBank/DDBJ databases">
        <authorList>
            <person name="Magalhaes I.L.F."/>
            <person name="Oliveira U."/>
            <person name="Santos F.R."/>
            <person name="Vidigal T.H.D.A."/>
            <person name="Brescovit A.D."/>
            <person name="Santos A.J."/>
        </authorList>
    </citation>
    <scope>NUCLEOTIDE SEQUENCE</scope>
    <source>
        <tissue evidence="1">Shoot tissue taken approximately 20 cm above the soil surface</tissue>
    </source>
</reference>
<sequence>MGHGWATKLLELGQSDVLFHVEVGDLMEHPLQKCRSIPAKD</sequence>
<dbReference type="EMBL" id="GBRH01265920">
    <property type="protein sequence ID" value="JAD31975.1"/>
    <property type="molecule type" value="Transcribed_RNA"/>
</dbReference>
<evidence type="ECO:0000313" key="1">
    <source>
        <dbReference type="EMBL" id="JAD31975.1"/>
    </source>
</evidence>
<name>A0A0A8Z5E5_ARUDO</name>
<protein>
    <submittedName>
        <fullName evidence="1">Uncharacterized protein</fullName>
    </submittedName>
</protein>